<dbReference type="AlphaFoldDB" id="A0A2N6UFP2"/>
<dbReference type="InterPro" id="IPR024410">
    <property type="entry name" value="Phage_TAC_12"/>
</dbReference>
<organism evidence="1 2">
    <name type="scientific">Aerococcus viridans</name>
    <dbReference type="NCBI Taxonomy" id="1377"/>
    <lineage>
        <taxon>Bacteria</taxon>
        <taxon>Bacillati</taxon>
        <taxon>Bacillota</taxon>
        <taxon>Bacilli</taxon>
        <taxon>Lactobacillales</taxon>
        <taxon>Aerococcaceae</taxon>
        <taxon>Aerococcus</taxon>
    </lineage>
</organism>
<reference evidence="1 2" key="1">
    <citation type="submission" date="2017-09" db="EMBL/GenBank/DDBJ databases">
        <title>Bacterial strain isolated from the female urinary microbiota.</title>
        <authorList>
            <person name="Thomas-White K."/>
            <person name="Kumar N."/>
            <person name="Forster S."/>
            <person name="Putonti C."/>
            <person name="Lawley T."/>
            <person name="Wolfe A.J."/>
        </authorList>
    </citation>
    <scope>NUCLEOTIDE SEQUENCE [LARGE SCALE GENOMIC DNA]</scope>
    <source>
        <strain evidence="1 2">UMB0240</strain>
    </source>
</reference>
<dbReference type="EMBL" id="PNHQ01000002">
    <property type="protein sequence ID" value="PMC80439.1"/>
    <property type="molecule type" value="Genomic_DNA"/>
</dbReference>
<proteinExistence type="predicted"/>
<name>A0A2N6UFP2_9LACT</name>
<gene>
    <name evidence="1" type="ORF">CJ191_01125</name>
</gene>
<dbReference type="RefSeq" id="WP_102198714.1">
    <property type="nucleotide sequence ID" value="NZ_PNHQ01000002.1"/>
</dbReference>
<dbReference type="Pfam" id="PF12363">
    <property type="entry name" value="Phage_TAC_12"/>
    <property type="match status" value="1"/>
</dbReference>
<sequence>MEFLIKNKPVDIKFNYALMFKMNKRLGTKDKETGERGSDGVGAFFLKVLDCDDTALTDLIQLADKTATEDDAIKAIEAKVDPENEEETYLQIFEDLKSEMVESGFFKTKILKYIENMEQSTEMLKARKDENSKLQVVAVQRLVSRMKDALK</sequence>
<evidence type="ECO:0000313" key="1">
    <source>
        <dbReference type="EMBL" id="PMC80439.1"/>
    </source>
</evidence>
<dbReference type="Proteomes" id="UP000235701">
    <property type="component" value="Unassembled WGS sequence"/>
</dbReference>
<comment type="caution">
    <text evidence="1">The sequence shown here is derived from an EMBL/GenBank/DDBJ whole genome shotgun (WGS) entry which is preliminary data.</text>
</comment>
<keyword evidence="2" id="KW-1185">Reference proteome</keyword>
<accession>A0A2N6UFP2</accession>
<evidence type="ECO:0008006" key="3">
    <source>
        <dbReference type="Google" id="ProtNLM"/>
    </source>
</evidence>
<evidence type="ECO:0000313" key="2">
    <source>
        <dbReference type="Proteomes" id="UP000235701"/>
    </source>
</evidence>
<dbReference type="OrthoDB" id="2218843at2"/>
<protein>
    <recommendedName>
        <fullName evidence="3">Phage protein</fullName>
    </recommendedName>
</protein>